<dbReference type="Gene3D" id="6.10.250.1450">
    <property type="match status" value="1"/>
</dbReference>
<dbReference type="Pfam" id="PF10589">
    <property type="entry name" value="NADH_4Fe-4S"/>
    <property type="match status" value="1"/>
</dbReference>
<dbReference type="Gene3D" id="1.20.1440.230">
    <property type="entry name" value="NADH-ubiquinone oxidoreductase 51kDa subunit, iron-sulphur binding domain"/>
    <property type="match status" value="1"/>
</dbReference>
<dbReference type="GO" id="GO:0008137">
    <property type="term" value="F:NADH dehydrogenase (ubiquinone) activity"/>
    <property type="evidence" value="ECO:0007669"/>
    <property type="project" value="InterPro"/>
</dbReference>
<dbReference type="SUPFAM" id="SSF142984">
    <property type="entry name" value="Nqo1 middle domain-like"/>
    <property type="match status" value="1"/>
</dbReference>
<evidence type="ECO:0000256" key="5">
    <source>
        <dbReference type="ARBA" id="ARBA00023014"/>
    </source>
</evidence>
<dbReference type="PROSITE" id="PS51379">
    <property type="entry name" value="4FE4S_FER_2"/>
    <property type="match status" value="2"/>
</dbReference>
<dbReference type="FunFam" id="3.40.50.11540:FF:000001">
    <property type="entry name" value="NADH dehydrogenase [ubiquinone] flavoprotein 1, mitochondrial"/>
    <property type="match status" value="1"/>
</dbReference>
<evidence type="ECO:0000256" key="4">
    <source>
        <dbReference type="ARBA" id="ARBA00023004"/>
    </source>
</evidence>
<dbReference type="GO" id="GO:0046872">
    <property type="term" value="F:metal ion binding"/>
    <property type="evidence" value="ECO:0007669"/>
    <property type="project" value="UniProtKB-KW"/>
</dbReference>
<evidence type="ECO:0000256" key="1">
    <source>
        <dbReference type="ARBA" id="ARBA00007523"/>
    </source>
</evidence>
<dbReference type="EMBL" id="RKRE01000002">
    <property type="protein sequence ID" value="RPF46593.1"/>
    <property type="molecule type" value="Genomic_DNA"/>
</dbReference>
<dbReference type="InterPro" id="IPR001949">
    <property type="entry name" value="NADH-UbQ_OxRdtase_51kDa_CS"/>
</dbReference>
<keyword evidence="5" id="KW-0411">Iron-sulfur</keyword>
<dbReference type="Proteomes" id="UP000282654">
    <property type="component" value="Unassembled WGS sequence"/>
</dbReference>
<keyword evidence="2" id="KW-0004">4Fe-4S</keyword>
<sequence>MARIESRMALEALAKKLAAERAQVQKKVKVCMGTGCMGGGAEEIFRAFQEEVERQGLEAKVVPVGCQGFCQGGPIVSVEPYQFFLNKVSVFDVPKIVDIALRRGGELPQHFYRDPETGMVCRRKKDMPFYRYQTRIAMKDLGEINPMDIEDYIAVGGYLALAKALTEMHPEEVIEEVKKSGLRGRGGAGFPTGRKWEGARRAPGEKKYVICNGDEGDPGAFMDRSIMEGNPHSVLEGMLICAYAIGSDEGYIYVRAEYPLAVKRLELAIEQAKERGLLGERILGTNFNFDLHVKKGAGAFICGESTTLMISIEGKRPAPRVTPPRSVEQGLWGMPTCLNNVETFANIPAIILNGGDWYAQYGTEGSKGTKAFCITGKTRNTGLIEVPMGMTLKEVVFKVGGGVMGEGKFKAVQTGGPSGGCIPDAYIDASVDFESLTRLGSMMGSGGMVVVDDRTCMVDFARFFLSFTQRESCGKCPPCRIGTYEMLQILDRIVAGKGEEGDIERLEAIGRMVKKTSLCGLGQSAPNPVLSTIKYFRAEYEAHIRQKHCPAGACTSLGNYVIDEDCVLCGLCQQSCPYGAVLEERDRFYIENTLCQKCGTCIAVCPTGCIRVEPGVKEEAV</sequence>
<dbReference type="SUPFAM" id="SSF140490">
    <property type="entry name" value="Nqo1C-terminal domain-like"/>
    <property type="match status" value="1"/>
</dbReference>
<dbReference type="InterPro" id="IPR017900">
    <property type="entry name" value="4Fe4S_Fe_S_CS"/>
</dbReference>
<dbReference type="SUPFAM" id="SSF142019">
    <property type="entry name" value="Nqo1 FMN-binding domain-like"/>
    <property type="match status" value="1"/>
</dbReference>
<feature type="domain" description="4Fe-4S ferredoxin-type" evidence="6">
    <location>
        <begin position="558"/>
        <end position="585"/>
    </location>
</feature>
<comment type="caution">
    <text evidence="7">The sequence shown here is derived from an EMBL/GenBank/DDBJ whole genome shotgun (WGS) entry which is preliminary data.</text>
</comment>
<dbReference type="GO" id="GO:0051539">
    <property type="term" value="F:4 iron, 4 sulfur cluster binding"/>
    <property type="evidence" value="ECO:0007669"/>
    <property type="project" value="UniProtKB-KW"/>
</dbReference>
<dbReference type="InterPro" id="IPR019575">
    <property type="entry name" value="Nuop51_4Fe4S-bd"/>
</dbReference>
<dbReference type="Gene3D" id="3.40.30.10">
    <property type="entry name" value="Glutaredoxin"/>
    <property type="match status" value="1"/>
</dbReference>
<evidence type="ECO:0000256" key="3">
    <source>
        <dbReference type="ARBA" id="ARBA00022723"/>
    </source>
</evidence>
<evidence type="ECO:0000313" key="7">
    <source>
        <dbReference type="EMBL" id="RPF46593.1"/>
    </source>
</evidence>
<dbReference type="InterPro" id="IPR037207">
    <property type="entry name" value="Nuop51_4Fe4S-bd_sf"/>
</dbReference>
<accession>A0A3N5ANS3</accession>
<dbReference type="Pfam" id="PF13187">
    <property type="entry name" value="Fer4_9"/>
    <property type="match status" value="1"/>
</dbReference>
<dbReference type="InterPro" id="IPR011538">
    <property type="entry name" value="Nuo51_FMN-bd"/>
</dbReference>
<dbReference type="InterPro" id="IPR017896">
    <property type="entry name" value="4Fe4S_Fe-S-bd"/>
</dbReference>
<dbReference type="Gene3D" id="3.30.70.20">
    <property type="match status" value="1"/>
</dbReference>
<dbReference type="FunFam" id="1.20.1440.230:FF:000001">
    <property type="entry name" value="Mitochondrial NADH dehydrogenase flavoprotein 1"/>
    <property type="match status" value="1"/>
</dbReference>
<gene>
    <name evidence="7" type="ORF">EDD75_0837</name>
</gene>
<evidence type="ECO:0000256" key="2">
    <source>
        <dbReference type="ARBA" id="ARBA00022485"/>
    </source>
</evidence>
<dbReference type="SUPFAM" id="SSF52833">
    <property type="entry name" value="Thioredoxin-like"/>
    <property type="match status" value="1"/>
</dbReference>
<dbReference type="GO" id="GO:0010181">
    <property type="term" value="F:FMN binding"/>
    <property type="evidence" value="ECO:0007669"/>
    <property type="project" value="InterPro"/>
</dbReference>
<keyword evidence="3" id="KW-0479">Metal-binding</keyword>
<reference evidence="7 8" key="1">
    <citation type="submission" date="2018-11" db="EMBL/GenBank/DDBJ databases">
        <title>Genomic Encyclopedia of Type Strains, Phase IV (KMG-IV): sequencing the most valuable type-strain genomes for metagenomic binning, comparative biology and taxonomic classification.</title>
        <authorList>
            <person name="Goeker M."/>
        </authorList>
    </citation>
    <scope>NUCLEOTIDE SEQUENCE [LARGE SCALE GENOMIC DNA]</scope>
    <source>
        <strain evidence="7 8">DSM 102936</strain>
    </source>
</reference>
<dbReference type="PANTHER" id="PTHR43578">
    <property type="entry name" value="NADH-QUINONE OXIDOREDUCTASE SUBUNIT F"/>
    <property type="match status" value="1"/>
</dbReference>
<dbReference type="PANTHER" id="PTHR43578:SF3">
    <property type="entry name" value="NADH-QUINONE OXIDOREDUCTASE SUBUNIT F"/>
    <property type="match status" value="1"/>
</dbReference>
<dbReference type="PROSITE" id="PS00198">
    <property type="entry name" value="4FE4S_FER_1"/>
    <property type="match status" value="2"/>
</dbReference>
<dbReference type="Gene3D" id="3.10.20.600">
    <property type="match status" value="1"/>
</dbReference>
<dbReference type="Gene3D" id="3.40.50.11540">
    <property type="entry name" value="NADH-ubiquinone oxidoreductase 51kDa subunit"/>
    <property type="match status" value="1"/>
</dbReference>
<dbReference type="CDD" id="cd02980">
    <property type="entry name" value="TRX_Fd_family"/>
    <property type="match status" value="1"/>
</dbReference>
<keyword evidence="4" id="KW-0408">Iron</keyword>
<dbReference type="SMART" id="SM00928">
    <property type="entry name" value="NADH_4Fe-4S"/>
    <property type="match status" value="1"/>
</dbReference>
<protein>
    <submittedName>
        <fullName evidence="7">NADH-quinone oxidoreductase subunit F/NADP-reducing hydrogenase subunit HndC</fullName>
    </submittedName>
</protein>
<evidence type="ECO:0000313" key="8">
    <source>
        <dbReference type="Proteomes" id="UP000282654"/>
    </source>
</evidence>
<dbReference type="PROSITE" id="PS00645">
    <property type="entry name" value="COMPLEX1_51K_2"/>
    <property type="match status" value="1"/>
</dbReference>
<dbReference type="Pfam" id="PF01512">
    <property type="entry name" value="Complex1_51K"/>
    <property type="match status" value="1"/>
</dbReference>
<comment type="similarity">
    <text evidence="1">Belongs to the complex I 51 kDa subunit family.</text>
</comment>
<evidence type="ECO:0000259" key="6">
    <source>
        <dbReference type="PROSITE" id="PS51379"/>
    </source>
</evidence>
<proteinExistence type="inferred from homology"/>
<dbReference type="AlphaFoldDB" id="A0A3N5ANS3"/>
<feature type="domain" description="4Fe-4S ferredoxin-type" evidence="6">
    <location>
        <begin position="586"/>
        <end position="615"/>
    </location>
</feature>
<dbReference type="InterPro" id="IPR036249">
    <property type="entry name" value="Thioredoxin-like_sf"/>
</dbReference>
<dbReference type="InterPro" id="IPR037225">
    <property type="entry name" value="Nuo51_FMN-bd_sf"/>
</dbReference>
<name>A0A3N5ANS3_9THEO</name>
<dbReference type="SUPFAM" id="SSF54862">
    <property type="entry name" value="4Fe-4S ferredoxins"/>
    <property type="match status" value="1"/>
</dbReference>
<keyword evidence="8" id="KW-1185">Reference proteome</keyword>
<organism evidence="7 8">
    <name type="scientific">Thermodesulfitimonas autotrophica</name>
    <dbReference type="NCBI Taxonomy" id="1894989"/>
    <lineage>
        <taxon>Bacteria</taxon>
        <taxon>Bacillati</taxon>
        <taxon>Bacillota</taxon>
        <taxon>Clostridia</taxon>
        <taxon>Thermoanaerobacterales</taxon>
        <taxon>Thermoanaerobacteraceae</taxon>
        <taxon>Thermodesulfitimonas</taxon>
    </lineage>
</organism>